<name>X1RJQ8_9ZZZZ</name>
<feature type="non-terminal residue" evidence="2">
    <location>
        <position position="1"/>
    </location>
</feature>
<dbReference type="Gene3D" id="3.40.630.30">
    <property type="match status" value="1"/>
</dbReference>
<dbReference type="PROSITE" id="PS51186">
    <property type="entry name" value="GNAT"/>
    <property type="match status" value="1"/>
</dbReference>
<organism evidence="2">
    <name type="scientific">marine sediment metagenome</name>
    <dbReference type="NCBI Taxonomy" id="412755"/>
    <lineage>
        <taxon>unclassified sequences</taxon>
        <taxon>metagenomes</taxon>
        <taxon>ecological metagenomes</taxon>
    </lineage>
</organism>
<protein>
    <recommendedName>
        <fullName evidence="1">N-acetyltransferase domain-containing protein</fullName>
    </recommendedName>
</protein>
<sequence length="59" mass="6956">WNQPKGSEKDEREDESYSFIAILDNKIIGTARLHKNNEKEGQIRYLAVEKEYQKMDIGK</sequence>
<dbReference type="SUPFAM" id="SSF55729">
    <property type="entry name" value="Acyl-CoA N-acyltransferases (Nat)"/>
    <property type="match status" value="1"/>
</dbReference>
<evidence type="ECO:0000259" key="1">
    <source>
        <dbReference type="PROSITE" id="PS51186"/>
    </source>
</evidence>
<dbReference type="CDD" id="cd04301">
    <property type="entry name" value="NAT_SF"/>
    <property type="match status" value="1"/>
</dbReference>
<dbReference type="Pfam" id="PF00583">
    <property type="entry name" value="Acetyltransf_1"/>
    <property type="match status" value="1"/>
</dbReference>
<dbReference type="InterPro" id="IPR000182">
    <property type="entry name" value="GNAT_dom"/>
</dbReference>
<proteinExistence type="predicted"/>
<evidence type="ECO:0000313" key="2">
    <source>
        <dbReference type="EMBL" id="GAI67191.1"/>
    </source>
</evidence>
<feature type="non-terminal residue" evidence="2">
    <location>
        <position position="59"/>
    </location>
</feature>
<dbReference type="EMBL" id="BARV01045269">
    <property type="protein sequence ID" value="GAI67191.1"/>
    <property type="molecule type" value="Genomic_DNA"/>
</dbReference>
<dbReference type="InterPro" id="IPR016181">
    <property type="entry name" value="Acyl_CoA_acyltransferase"/>
</dbReference>
<dbReference type="AlphaFoldDB" id="X1RJQ8"/>
<dbReference type="GO" id="GO:0016747">
    <property type="term" value="F:acyltransferase activity, transferring groups other than amino-acyl groups"/>
    <property type="evidence" value="ECO:0007669"/>
    <property type="project" value="InterPro"/>
</dbReference>
<gene>
    <name evidence="2" type="ORF">S06H3_66433</name>
</gene>
<accession>X1RJQ8</accession>
<feature type="domain" description="N-acetyltransferase" evidence="1">
    <location>
        <begin position="1"/>
        <end position="59"/>
    </location>
</feature>
<reference evidence="2" key="1">
    <citation type="journal article" date="2014" name="Front. Microbiol.">
        <title>High frequency of phylogenetically diverse reductive dehalogenase-homologous genes in deep subseafloor sedimentary metagenomes.</title>
        <authorList>
            <person name="Kawai M."/>
            <person name="Futagami T."/>
            <person name="Toyoda A."/>
            <person name="Takaki Y."/>
            <person name="Nishi S."/>
            <person name="Hori S."/>
            <person name="Arai W."/>
            <person name="Tsubouchi T."/>
            <person name="Morono Y."/>
            <person name="Uchiyama I."/>
            <person name="Ito T."/>
            <person name="Fujiyama A."/>
            <person name="Inagaki F."/>
            <person name="Takami H."/>
        </authorList>
    </citation>
    <scope>NUCLEOTIDE SEQUENCE</scope>
    <source>
        <strain evidence="2">Expedition CK06-06</strain>
    </source>
</reference>
<comment type="caution">
    <text evidence="2">The sequence shown here is derived from an EMBL/GenBank/DDBJ whole genome shotgun (WGS) entry which is preliminary data.</text>
</comment>